<keyword evidence="2" id="KW-1185">Reference proteome</keyword>
<gene>
    <name evidence="1" type="ORF">SAMN05421505_104122</name>
</gene>
<dbReference type="EMBL" id="FNCN01000004">
    <property type="protein sequence ID" value="SDG43118.1"/>
    <property type="molecule type" value="Genomic_DNA"/>
</dbReference>
<dbReference type="AlphaFoldDB" id="A0A1G7U6W7"/>
<dbReference type="Proteomes" id="UP000198923">
    <property type="component" value="Unassembled WGS sequence"/>
</dbReference>
<sequence>MRSTTLRGALATCVALLAFSAPALAAVLKPC</sequence>
<protein>
    <submittedName>
        <fullName evidence="1">Uncharacterized protein</fullName>
    </submittedName>
</protein>
<evidence type="ECO:0000313" key="1">
    <source>
        <dbReference type="EMBL" id="SDG43118.1"/>
    </source>
</evidence>
<accession>A0A1G7U6W7</accession>
<organism evidence="1 2">
    <name type="scientific">Sinosporangium album</name>
    <dbReference type="NCBI Taxonomy" id="504805"/>
    <lineage>
        <taxon>Bacteria</taxon>
        <taxon>Bacillati</taxon>
        <taxon>Actinomycetota</taxon>
        <taxon>Actinomycetes</taxon>
        <taxon>Streptosporangiales</taxon>
        <taxon>Streptosporangiaceae</taxon>
        <taxon>Sinosporangium</taxon>
    </lineage>
</organism>
<proteinExistence type="predicted"/>
<name>A0A1G7U6W7_9ACTN</name>
<reference evidence="1 2" key="1">
    <citation type="submission" date="2016-10" db="EMBL/GenBank/DDBJ databases">
        <authorList>
            <person name="de Groot N.N."/>
        </authorList>
    </citation>
    <scope>NUCLEOTIDE SEQUENCE [LARGE SCALE GENOMIC DNA]</scope>
    <source>
        <strain evidence="1 2">CPCC 201354</strain>
    </source>
</reference>
<evidence type="ECO:0000313" key="2">
    <source>
        <dbReference type="Proteomes" id="UP000198923"/>
    </source>
</evidence>